<dbReference type="Proteomes" id="UP001628192">
    <property type="component" value="Unassembled WGS sequence"/>
</dbReference>
<dbReference type="RefSeq" id="WP_407845069.1">
    <property type="nucleotide sequence ID" value="NZ_BAAFSG010000001.1"/>
</dbReference>
<sequence length="384" mass="39197">MKTVDRPPLLSSAEKNAPYTLALKPPALRVPPNEINLGGGSNILTINGLVQPGSLNVLATGGTYTLILQAADTQGFIAQYGGWLDAIRASVLFSGGLEAINFEGLDGSDLADFLDVLNDVLWDLKDNSVDIQPPDLADALHDPAGSPIAPTVAPLAATLAETDAGHHTQDTQHAAGHDAAQDSAQDATLATHDGPTLLTDDGLNTAFNAPTDNAGTHTDVPGPDATALAHFSEDAEEQVQPLFAFLDGHTTDTSASMPLEGGDDALHNGYLGNEGENSGNSAGLHAPITLTYGDESLDSLFTAAGEQNTELAGTGLESDALHDMGLTDMSTALDQNPLVGPEAASGPAAAGGLAAAASEVSDIPSVMDSCQEATDSAAREMTTC</sequence>
<comment type="caution">
    <text evidence="2">The sequence shown here is derived from an EMBL/GenBank/DDBJ whole genome shotgun (WGS) entry which is preliminary data.</text>
</comment>
<reference evidence="2 3" key="1">
    <citation type="journal article" date="2025" name="Int. J. Syst. Evol. Microbiol.">
        <title>Desulfovibrio falkowii sp. nov., Porphyromonas miyakawae sp. nov., Mediterraneibacter flintii sp. nov. and Owariibacterium komagatae gen. nov., sp. nov., isolated from human faeces.</title>
        <authorList>
            <person name="Hamaguchi T."/>
            <person name="Ohara M."/>
            <person name="Hisatomi A."/>
            <person name="Sekiguchi K."/>
            <person name="Takeda J.I."/>
            <person name="Ueyama J."/>
            <person name="Ito M."/>
            <person name="Nishiwaki H."/>
            <person name="Ogi T."/>
            <person name="Hirayama M."/>
            <person name="Ohkuma M."/>
            <person name="Sakamoto M."/>
            <person name="Ohno K."/>
        </authorList>
    </citation>
    <scope>NUCLEOTIDE SEQUENCE [LARGE SCALE GENOMIC DNA]</scope>
    <source>
        <strain evidence="2 3">13CB8C</strain>
    </source>
</reference>
<evidence type="ECO:0000256" key="1">
    <source>
        <dbReference type="SAM" id="MobiDB-lite"/>
    </source>
</evidence>
<evidence type="ECO:0000313" key="2">
    <source>
        <dbReference type="EMBL" id="GAB1254962.1"/>
    </source>
</evidence>
<dbReference type="EMBL" id="BAAFSG010000001">
    <property type="protein sequence ID" value="GAB1254962.1"/>
    <property type="molecule type" value="Genomic_DNA"/>
</dbReference>
<protein>
    <submittedName>
        <fullName evidence="2">Uncharacterized protein</fullName>
    </submittedName>
</protein>
<accession>A0ABQ0EBK5</accession>
<gene>
    <name evidence="2" type="ORF">Defa_24490</name>
</gene>
<feature type="compositionally biased region" description="Basic and acidic residues" evidence="1">
    <location>
        <begin position="164"/>
        <end position="180"/>
    </location>
</feature>
<keyword evidence="3" id="KW-1185">Reference proteome</keyword>
<feature type="region of interest" description="Disordered" evidence="1">
    <location>
        <begin position="164"/>
        <end position="192"/>
    </location>
</feature>
<evidence type="ECO:0000313" key="3">
    <source>
        <dbReference type="Proteomes" id="UP001628192"/>
    </source>
</evidence>
<name>A0ABQ0EBK5_9BACT</name>
<organism evidence="2 3">
    <name type="scientific">Desulfovibrio falkowii</name>
    <dbReference type="NCBI Taxonomy" id="3136602"/>
    <lineage>
        <taxon>Bacteria</taxon>
        <taxon>Pseudomonadati</taxon>
        <taxon>Thermodesulfobacteriota</taxon>
        <taxon>Desulfovibrionia</taxon>
        <taxon>Desulfovibrionales</taxon>
        <taxon>Desulfovibrionaceae</taxon>
        <taxon>Desulfovibrio</taxon>
    </lineage>
</organism>
<proteinExistence type="predicted"/>